<accession>A0A426X1Y1</accession>
<comment type="caution">
    <text evidence="2">The sequence shown here is derived from an EMBL/GenBank/DDBJ whole genome shotgun (WGS) entry which is preliminary data.</text>
</comment>
<evidence type="ECO:0000256" key="1">
    <source>
        <dbReference type="SAM" id="MobiDB-lite"/>
    </source>
</evidence>
<sequence length="73" mass="7940">MTLPTTQADAGSVERRGSHIKRQPHMEAAASSGGPACQRSHWHSRAWPRRQQPCAGSCALAVTTKGREVRVFS</sequence>
<organism evidence="2 3">
    <name type="scientific">Ensete ventricosum</name>
    <name type="common">Abyssinian banana</name>
    <name type="synonym">Musa ensete</name>
    <dbReference type="NCBI Taxonomy" id="4639"/>
    <lineage>
        <taxon>Eukaryota</taxon>
        <taxon>Viridiplantae</taxon>
        <taxon>Streptophyta</taxon>
        <taxon>Embryophyta</taxon>
        <taxon>Tracheophyta</taxon>
        <taxon>Spermatophyta</taxon>
        <taxon>Magnoliopsida</taxon>
        <taxon>Liliopsida</taxon>
        <taxon>Zingiberales</taxon>
        <taxon>Musaceae</taxon>
        <taxon>Ensete</taxon>
    </lineage>
</organism>
<evidence type="ECO:0000313" key="2">
    <source>
        <dbReference type="EMBL" id="RRT33473.1"/>
    </source>
</evidence>
<proteinExistence type="predicted"/>
<dbReference type="AlphaFoldDB" id="A0A426X1Y1"/>
<protein>
    <submittedName>
        <fullName evidence="2">Uncharacterized protein</fullName>
    </submittedName>
</protein>
<gene>
    <name evidence="2" type="ORF">B296_00057415</name>
</gene>
<reference evidence="2 3" key="1">
    <citation type="journal article" date="2014" name="Agronomy (Basel)">
        <title>A Draft Genome Sequence for Ensete ventricosum, the Drought-Tolerant Tree Against Hunger.</title>
        <authorList>
            <person name="Harrison J."/>
            <person name="Moore K.A."/>
            <person name="Paszkiewicz K."/>
            <person name="Jones T."/>
            <person name="Grant M."/>
            <person name="Ambacheew D."/>
            <person name="Muzemil S."/>
            <person name="Studholme D.J."/>
        </authorList>
    </citation>
    <scope>NUCLEOTIDE SEQUENCE [LARGE SCALE GENOMIC DNA]</scope>
</reference>
<dbReference type="Proteomes" id="UP000287651">
    <property type="component" value="Unassembled WGS sequence"/>
</dbReference>
<evidence type="ECO:0000313" key="3">
    <source>
        <dbReference type="Proteomes" id="UP000287651"/>
    </source>
</evidence>
<name>A0A426X1Y1_ENSVE</name>
<dbReference type="EMBL" id="AMZH03028942">
    <property type="protein sequence ID" value="RRT33473.1"/>
    <property type="molecule type" value="Genomic_DNA"/>
</dbReference>
<feature type="region of interest" description="Disordered" evidence="1">
    <location>
        <begin position="1"/>
        <end position="44"/>
    </location>
</feature>